<proteinExistence type="predicted"/>
<accession>A0ABQ3C1K1</accession>
<feature type="chain" id="PRO_5045354430" evidence="1">
    <location>
        <begin position="24"/>
        <end position="144"/>
    </location>
</feature>
<protein>
    <submittedName>
        <fullName evidence="2">Uncharacterized protein</fullName>
    </submittedName>
</protein>
<dbReference type="Proteomes" id="UP000643403">
    <property type="component" value="Unassembled WGS sequence"/>
</dbReference>
<gene>
    <name evidence="2" type="ORF">GCM10008101_15580</name>
</gene>
<keyword evidence="3" id="KW-1185">Reference proteome</keyword>
<feature type="signal peptide" evidence="1">
    <location>
        <begin position="1"/>
        <end position="23"/>
    </location>
</feature>
<keyword evidence="1" id="KW-0732">Signal</keyword>
<reference evidence="3" key="1">
    <citation type="journal article" date="2019" name="Int. J. Syst. Evol. Microbiol.">
        <title>The Global Catalogue of Microorganisms (GCM) 10K type strain sequencing project: providing services to taxonomists for standard genome sequencing and annotation.</title>
        <authorList>
            <consortium name="The Broad Institute Genomics Platform"/>
            <consortium name="The Broad Institute Genome Sequencing Center for Infectious Disease"/>
            <person name="Wu L."/>
            <person name="Ma J."/>
        </authorList>
    </citation>
    <scope>NUCLEOTIDE SEQUENCE [LARGE SCALE GENOMIC DNA]</scope>
    <source>
        <strain evidence="3">KCTC 22558</strain>
    </source>
</reference>
<evidence type="ECO:0000313" key="2">
    <source>
        <dbReference type="EMBL" id="GGZ62307.1"/>
    </source>
</evidence>
<sequence length="144" mass="14852">MLALWLAVAVGGLAVFARPPAQAAVTETTAAGWARWARALPGAQAHRPLLVRLAPCGCDDDRHWAALAERWNARGVVLALRAGAPLPAGLAANGLLALDARGQVIYSGPVAAPASCGLHHPAELALISGIPVHFDEPCPCPRTP</sequence>
<dbReference type="EMBL" id="BMXY01000001">
    <property type="protein sequence ID" value="GGZ62307.1"/>
    <property type="molecule type" value="Genomic_DNA"/>
</dbReference>
<organism evidence="2 3">
    <name type="scientific">Cognatilysobacter xinjiangensis</name>
    <dbReference type="NCBI Taxonomy" id="546892"/>
    <lineage>
        <taxon>Bacteria</taxon>
        <taxon>Pseudomonadati</taxon>
        <taxon>Pseudomonadota</taxon>
        <taxon>Gammaproteobacteria</taxon>
        <taxon>Lysobacterales</taxon>
        <taxon>Lysobacteraceae</taxon>
        <taxon>Cognatilysobacter</taxon>
    </lineage>
</organism>
<evidence type="ECO:0000313" key="3">
    <source>
        <dbReference type="Proteomes" id="UP000643403"/>
    </source>
</evidence>
<evidence type="ECO:0000256" key="1">
    <source>
        <dbReference type="SAM" id="SignalP"/>
    </source>
</evidence>
<comment type="caution">
    <text evidence="2">The sequence shown here is derived from an EMBL/GenBank/DDBJ whole genome shotgun (WGS) entry which is preliminary data.</text>
</comment>
<name>A0ABQ3C1K1_9GAMM</name>